<gene>
    <name evidence="11" type="ORF">DYB32_001360</name>
</gene>
<dbReference type="PRINTS" id="PR00371">
    <property type="entry name" value="FPNCR"/>
</dbReference>
<dbReference type="PRINTS" id="PR00369">
    <property type="entry name" value="FLAVODOXIN"/>
</dbReference>
<dbReference type="AlphaFoldDB" id="A0A3R6ZVQ1"/>
<dbReference type="InterPro" id="IPR001433">
    <property type="entry name" value="OxRdtase_FAD/NAD-bd"/>
</dbReference>
<dbReference type="Pfam" id="PF00175">
    <property type="entry name" value="NAD_binding_1"/>
    <property type="match status" value="1"/>
</dbReference>
<dbReference type="Pfam" id="PF00667">
    <property type="entry name" value="FAD_binding_1"/>
    <property type="match status" value="1"/>
</dbReference>
<dbReference type="SUPFAM" id="SSF52218">
    <property type="entry name" value="Flavoproteins"/>
    <property type="match status" value="1"/>
</dbReference>
<dbReference type="Pfam" id="PF00258">
    <property type="entry name" value="Flavodoxin_1"/>
    <property type="match status" value="1"/>
</dbReference>
<keyword evidence="12" id="KW-1185">Reference proteome</keyword>
<dbReference type="GO" id="GO:0005829">
    <property type="term" value="C:cytosol"/>
    <property type="evidence" value="ECO:0007669"/>
    <property type="project" value="TreeGrafter"/>
</dbReference>
<evidence type="ECO:0000259" key="10">
    <source>
        <dbReference type="PROSITE" id="PS51384"/>
    </source>
</evidence>
<evidence type="ECO:0000256" key="2">
    <source>
        <dbReference type="ARBA" id="ARBA00001974"/>
    </source>
</evidence>
<sequence>MGSKLSNLKKDSHDATTTGKGKPVITVLYGSQHGTAEGFAKTLVASAQHTPFTVRAMDLAKLNPSTLPKMGWVIFVVATFGDGGPTDSAVKFHKYLTDTSLPLNCMNQVKFTVFGLGNKTYATYNGMGRMVNSRMEKLGAHRVYRHGEGNDEICIDNDFDDWRQGLWDALAAQLAPSQVPRRIAPTAKTAPPCFEFDVLSLHPKSKLAQDPVIVHGLNYSTATLVNSRELRQSTSSGSTLHLEFDIKNTGVSYATADNLAILPENDPALVSRVATALRFDEDGVVELKPLDKTTKLPFPTPATIRTILSRYLDLNAAPRKGALAALAHYATSADEQDKLLRLASVDGKTEYQTWVVDACRTYGDVIDAFPSLQIPLAAFVHILPSLQPRYYTISSSSRVHPTRIHVTLGVIASELPGGRRFKGVTSNFLANLSTVAKRLQVPPVVRATIRKSMFKLPASPSTPVIMVGPGTGIAPMRAFLQERHAQKDAGENVGATWLFFGCRRQAEDYLYKDELEAYRSSGTLTDLHVAFSRDTPQKVYVQHLIEQHGAALWKALSVGGHVYVCGATLMGTDVHKAFVELVQTHGGKSQADAAAFVQDLQHHHRYVQELWA</sequence>
<keyword evidence="3" id="KW-0285">Flavoprotein</keyword>
<evidence type="ECO:0000259" key="9">
    <source>
        <dbReference type="PROSITE" id="PS50902"/>
    </source>
</evidence>
<dbReference type="VEuPathDB" id="FungiDB:H310_06794"/>
<proteinExistence type="predicted"/>
<dbReference type="FunFam" id="3.40.50.80:FF:000001">
    <property type="entry name" value="NADPH--cytochrome P450 reductase 1"/>
    <property type="match status" value="1"/>
</dbReference>
<dbReference type="GO" id="GO:0050660">
    <property type="term" value="F:flavin adenine dinucleotide binding"/>
    <property type="evidence" value="ECO:0007669"/>
    <property type="project" value="TreeGrafter"/>
</dbReference>
<evidence type="ECO:0000256" key="1">
    <source>
        <dbReference type="ARBA" id="ARBA00001917"/>
    </source>
</evidence>
<feature type="domain" description="Flavodoxin-like" evidence="9">
    <location>
        <begin position="25"/>
        <end position="167"/>
    </location>
</feature>
<keyword evidence="4" id="KW-0288">FMN</keyword>
<dbReference type="Gene3D" id="3.40.50.360">
    <property type="match status" value="1"/>
</dbReference>
<dbReference type="Gene3D" id="3.40.50.80">
    <property type="entry name" value="Nucleotide-binding domain of ferredoxin-NADP reductase (FNR) module"/>
    <property type="match status" value="1"/>
</dbReference>
<dbReference type="InterPro" id="IPR001709">
    <property type="entry name" value="Flavoprot_Pyr_Nucl_cyt_Rdtase"/>
</dbReference>
<dbReference type="InterPro" id="IPR039261">
    <property type="entry name" value="FNR_nucleotide-bd"/>
</dbReference>
<comment type="caution">
    <text evidence="11">The sequence shown here is derived from an EMBL/GenBank/DDBJ whole genome shotgun (WGS) entry which is preliminary data.</text>
</comment>
<protein>
    <recommendedName>
        <fullName evidence="8">NADPH--hemoprotein reductase</fullName>
        <ecNumber evidence="8">1.6.2.4</ecNumber>
    </recommendedName>
</protein>
<dbReference type="EMBL" id="QUSY01000054">
    <property type="protein sequence ID" value="RHY33851.1"/>
    <property type="molecule type" value="Genomic_DNA"/>
</dbReference>
<dbReference type="GO" id="GO:0010181">
    <property type="term" value="F:FMN binding"/>
    <property type="evidence" value="ECO:0007669"/>
    <property type="project" value="InterPro"/>
</dbReference>
<dbReference type="GO" id="GO:0003958">
    <property type="term" value="F:NADPH-hemoprotein reductase activity"/>
    <property type="evidence" value="ECO:0007669"/>
    <property type="project" value="UniProtKB-EC"/>
</dbReference>
<keyword evidence="5" id="KW-0274">FAD</keyword>
<comment type="cofactor">
    <cofactor evidence="1">
        <name>FMN</name>
        <dbReference type="ChEBI" id="CHEBI:58210"/>
    </cofactor>
</comment>
<reference evidence="11 12" key="1">
    <citation type="submission" date="2018-08" db="EMBL/GenBank/DDBJ databases">
        <title>Aphanomyces genome sequencing and annotation.</title>
        <authorList>
            <person name="Minardi D."/>
            <person name="Oidtmann B."/>
            <person name="Van Der Giezen M."/>
            <person name="Studholme D.J."/>
        </authorList>
    </citation>
    <scope>NUCLEOTIDE SEQUENCE [LARGE SCALE GENOMIC DNA]</scope>
    <source>
        <strain evidence="11 12">NJM0002</strain>
    </source>
</reference>
<dbReference type="InterPro" id="IPR023173">
    <property type="entry name" value="NADPH_Cyt_P450_Rdtase_alpha"/>
</dbReference>
<dbReference type="InterPro" id="IPR003097">
    <property type="entry name" value="CysJ-like_FAD-binding"/>
</dbReference>
<evidence type="ECO:0000256" key="6">
    <source>
        <dbReference type="ARBA" id="ARBA00022857"/>
    </source>
</evidence>
<organism evidence="11 12">
    <name type="scientific">Aphanomyces invadans</name>
    <dbReference type="NCBI Taxonomy" id="157072"/>
    <lineage>
        <taxon>Eukaryota</taxon>
        <taxon>Sar</taxon>
        <taxon>Stramenopiles</taxon>
        <taxon>Oomycota</taxon>
        <taxon>Saprolegniomycetes</taxon>
        <taxon>Saprolegniales</taxon>
        <taxon>Verrucalvaceae</taxon>
        <taxon>Aphanomyces</taxon>
    </lineage>
</organism>
<dbReference type="InterPro" id="IPR008254">
    <property type="entry name" value="Flavodoxin/NO_synth"/>
</dbReference>
<dbReference type="SUPFAM" id="SSF52343">
    <property type="entry name" value="Ferredoxin reductase-like, C-terminal NADP-linked domain"/>
    <property type="match status" value="1"/>
</dbReference>
<dbReference type="InterPro" id="IPR001094">
    <property type="entry name" value="Flavdoxin-like"/>
</dbReference>
<dbReference type="Gene3D" id="2.40.30.10">
    <property type="entry name" value="Translation factors"/>
    <property type="match status" value="1"/>
</dbReference>
<dbReference type="SUPFAM" id="SSF63380">
    <property type="entry name" value="Riboflavin synthase domain-like"/>
    <property type="match status" value="1"/>
</dbReference>
<evidence type="ECO:0000256" key="7">
    <source>
        <dbReference type="ARBA" id="ARBA00023002"/>
    </source>
</evidence>
<dbReference type="InterPro" id="IPR017938">
    <property type="entry name" value="Riboflavin_synthase-like_b-brl"/>
</dbReference>
<keyword evidence="6" id="KW-0521">NADP</keyword>
<dbReference type="FunFam" id="1.20.990.10:FF:000001">
    <property type="entry name" value="NADPH--cytochrome P450 reductase"/>
    <property type="match status" value="1"/>
</dbReference>
<dbReference type="PROSITE" id="PS50902">
    <property type="entry name" value="FLAVODOXIN_LIKE"/>
    <property type="match status" value="1"/>
</dbReference>
<evidence type="ECO:0000256" key="3">
    <source>
        <dbReference type="ARBA" id="ARBA00022630"/>
    </source>
</evidence>
<dbReference type="InterPro" id="IPR029039">
    <property type="entry name" value="Flavoprotein-like_sf"/>
</dbReference>
<dbReference type="PANTHER" id="PTHR19384">
    <property type="entry name" value="NITRIC OXIDE SYNTHASE-RELATED"/>
    <property type="match status" value="1"/>
</dbReference>
<dbReference type="Proteomes" id="UP000285060">
    <property type="component" value="Unassembled WGS sequence"/>
</dbReference>
<feature type="domain" description="FAD-binding FR-type" evidence="10">
    <location>
        <begin position="217"/>
        <end position="457"/>
    </location>
</feature>
<keyword evidence="7" id="KW-0560">Oxidoreductase</keyword>
<accession>A0A3R6ZVQ1</accession>
<dbReference type="PANTHER" id="PTHR19384:SF17">
    <property type="entry name" value="NADPH--CYTOCHROME P450 REDUCTASE"/>
    <property type="match status" value="1"/>
</dbReference>
<evidence type="ECO:0000313" key="11">
    <source>
        <dbReference type="EMBL" id="RHY33851.1"/>
    </source>
</evidence>
<dbReference type="EC" id="1.6.2.4" evidence="8"/>
<evidence type="ECO:0000256" key="8">
    <source>
        <dbReference type="ARBA" id="ARBA00023797"/>
    </source>
</evidence>
<evidence type="ECO:0000313" key="12">
    <source>
        <dbReference type="Proteomes" id="UP000285060"/>
    </source>
</evidence>
<evidence type="ECO:0000256" key="4">
    <source>
        <dbReference type="ARBA" id="ARBA00022643"/>
    </source>
</evidence>
<name>A0A3R6ZVQ1_9STRA</name>
<dbReference type="Gene3D" id="1.20.990.10">
    <property type="entry name" value="NADPH-cytochrome p450 Reductase, Chain A, domain 3"/>
    <property type="match status" value="1"/>
</dbReference>
<dbReference type="InterPro" id="IPR017927">
    <property type="entry name" value="FAD-bd_FR_type"/>
</dbReference>
<comment type="cofactor">
    <cofactor evidence="2">
        <name>FAD</name>
        <dbReference type="ChEBI" id="CHEBI:57692"/>
    </cofactor>
</comment>
<evidence type="ECO:0000256" key="5">
    <source>
        <dbReference type="ARBA" id="ARBA00022827"/>
    </source>
</evidence>
<dbReference type="PROSITE" id="PS51384">
    <property type="entry name" value="FAD_FR"/>
    <property type="match status" value="1"/>
</dbReference>